<evidence type="ECO:0000256" key="1">
    <source>
        <dbReference type="ARBA" id="ARBA00000083"/>
    </source>
</evidence>
<keyword evidence="7 10" id="KW-0520">NAD</keyword>
<dbReference type="InterPro" id="IPR001509">
    <property type="entry name" value="Epimerase_deHydtase"/>
</dbReference>
<keyword evidence="13" id="KW-1185">Reference proteome</keyword>
<evidence type="ECO:0000313" key="12">
    <source>
        <dbReference type="EMBL" id="ETD24820.1"/>
    </source>
</evidence>
<dbReference type="eggNOG" id="COG1087">
    <property type="taxonomic scope" value="Bacteria"/>
</dbReference>
<dbReference type="HOGENOM" id="CLU_007383_1_10_7"/>
<dbReference type="NCBIfam" id="TIGR01179">
    <property type="entry name" value="galE"/>
    <property type="match status" value="1"/>
</dbReference>
<dbReference type="RefSeq" id="WP_023926822.1">
    <property type="nucleotide sequence ID" value="NZ_KI669454.1"/>
</dbReference>
<evidence type="ECO:0000256" key="5">
    <source>
        <dbReference type="ARBA" id="ARBA00013189"/>
    </source>
</evidence>
<evidence type="ECO:0000256" key="7">
    <source>
        <dbReference type="ARBA" id="ARBA00023027"/>
    </source>
</evidence>
<evidence type="ECO:0000259" key="11">
    <source>
        <dbReference type="Pfam" id="PF01370"/>
    </source>
</evidence>
<dbReference type="Proteomes" id="UP000018731">
    <property type="component" value="Unassembled WGS sequence"/>
</dbReference>
<evidence type="ECO:0000256" key="4">
    <source>
        <dbReference type="ARBA" id="ARBA00007637"/>
    </source>
</evidence>
<comment type="subunit">
    <text evidence="10">Homodimer.</text>
</comment>
<dbReference type="OrthoDB" id="9801785at2"/>
<dbReference type="PANTHER" id="PTHR43725:SF53">
    <property type="entry name" value="UDP-ARABINOSE 4-EPIMERASE 1"/>
    <property type="match status" value="1"/>
</dbReference>
<accession>V8CCS1</accession>
<evidence type="ECO:0000256" key="8">
    <source>
        <dbReference type="ARBA" id="ARBA00023235"/>
    </source>
</evidence>
<evidence type="ECO:0000313" key="13">
    <source>
        <dbReference type="Proteomes" id="UP000018731"/>
    </source>
</evidence>
<comment type="pathway">
    <text evidence="3 10">Carbohydrate metabolism; galactose metabolism.</text>
</comment>
<dbReference type="CDD" id="cd05247">
    <property type="entry name" value="UDP_G4E_1_SDR_e"/>
    <property type="match status" value="1"/>
</dbReference>
<organism evidence="12 13">
    <name type="scientific">Helicobacter macacae MIT 99-5501</name>
    <dbReference type="NCBI Taxonomy" id="1357400"/>
    <lineage>
        <taxon>Bacteria</taxon>
        <taxon>Pseudomonadati</taxon>
        <taxon>Campylobacterota</taxon>
        <taxon>Epsilonproteobacteria</taxon>
        <taxon>Campylobacterales</taxon>
        <taxon>Helicobacteraceae</taxon>
        <taxon>Helicobacter</taxon>
    </lineage>
</organism>
<dbReference type="EMBL" id="AZJI01000001">
    <property type="protein sequence ID" value="ETD24820.1"/>
    <property type="molecule type" value="Genomic_DNA"/>
</dbReference>
<gene>
    <name evidence="12" type="ORF">HMPREF2086_00154</name>
</gene>
<dbReference type="Gene3D" id="3.40.50.720">
    <property type="entry name" value="NAD(P)-binding Rossmann-like Domain"/>
    <property type="match status" value="1"/>
</dbReference>
<dbReference type="Gene3D" id="3.90.25.10">
    <property type="entry name" value="UDP-galactose 4-epimerase, domain 1"/>
    <property type="match status" value="1"/>
</dbReference>
<keyword evidence="9 10" id="KW-0119">Carbohydrate metabolism</keyword>
<dbReference type="UniPathway" id="UPA00214"/>
<dbReference type="GO" id="GO:0003978">
    <property type="term" value="F:UDP-glucose 4-epimerase activity"/>
    <property type="evidence" value="ECO:0007669"/>
    <property type="project" value="UniProtKB-UniRule"/>
</dbReference>
<dbReference type="InterPro" id="IPR005886">
    <property type="entry name" value="UDP_G4E"/>
</dbReference>
<evidence type="ECO:0000256" key="9">
    <source>
        <dbReference type="ARBA" id="ARBA00023277"/>
    </source>
</evidence>
<evidence type="ECO:0000256" key="10">
    <source>
        <dbReference type="RuleBase" id="RU366046"/>
    </source>
</evidence>
<dbReference type="AlphaFoldDB" id="V8CCS1"/>
<sequence length="358" mass="40164">MNDKILITGGAGYIGSCVNAMLNTLGFRTIVVDSLHFGHKEALDFRLLDSSNILEFFNRTNLSQSRVTPNLTNPKANTTFIKADLCDKEALDAIFREHKISCVLHFAAFAYVGESVENPAKYYANNVANSLNLLESMRKFGVKRIIFSSTCATYGNPLELPIAESHPQNPINPYGRSKLMVEQILADFANAYGLHYIALRYFNAAGASNFFDIGESHNPETHLIPLMLQTALKKRECFSVFGTDYDTRDGSCVRDFIHIDDLSAAHILALYYLEQNLKSEVFNLGNGAGFSVIEVLECARKITQCEIPTKYESRREGDPNELVGSAKKAKEILGWNPIFYDLESILKSAFAWHKNQRY</sequence>
<feature type="domain" description="NAD-dependent epimerase/dehydratase" evidence="11">
    <location>
        <begin position="5"/>
        <end position="285"/>
    </location>
</feature>
<dbReference type="InterPro" id="IPR036291">
    <property type="entry name" value="NAD(P)-bd_dom_sf"/>
</dbReference>
<dbReference type="SUPFAM" id="SSF51735">
    <property type="entry name" value="NAD(P)-binding Rossmann-fold domains"/>
    <property type="match status" value="1"/>
</dbReference>
<evidence type="ECO:0000256" key="3">
    <source>
        <dbReference type="ARBA" id="ARBA00004947"/>
    </source>
</evidence>
<comment type="similarity">
    <text evidence="4 10">Belongs to the NAD(P)-dependent epimerase/dehydratase family.</text>
</comment>
<evidence type="ECO:0000256" key="2">
    <source>
        <dbReference type="ARBA" id="ARBA00001911"/>
    </source>
</evidence>
<keyword evidence="8 10" id="KW-0413">Isomerase</keyword>
<proteinExistence type="inferred from homology"/>
<comment type="caution">
    <text evidence="12">The sequence shown here is derived from an EMBL/GenBank/DDBJ whole genome shotgun (WGS) entry which is preliminary data.</text>
</comment>
<dbReference type="EC" id="5.1.3.2" evidence="5 10"/>
<dbReference type="GO" id="GO:0033499">
    <property type="term" value="P:galactose catabolic process via UDP-galactose, Leloir pathway"/>
    <property type="evidence" value="ECO:0007669"/>
    <property type="project" value="TreeGrafter"/>
</dbReference>
<reference evidence="12 13" key="1">
    <citation type="journal article" date="2014" name="Genome Announc.">
        <title>Draft genome sequences of six enterohepatic helicobacter species isolated from humans and one from rhesus macaques.</title>
        <authorList>
            <person name="Shen Z."/>
            <person name="Sheh A."/>
            <person name="Young S.K."/>
            <person name="Abouelliel A."/>
            <person name="Ward D.V."/>
            <person name="Earl A.M."/>
            <person name="Fox J.G."/>
        </authorList>
    </citation>
    <scope>NUCLEOTIDE SEQUENCE [LARGE SCALE GENOMIC DNA]</scope>
    <source>
        <strain evidence="12 13">MIT 99-5501</strain>
    </source>
</reference>
<comment type="cofactor">
    <cofactor evidence="2 10">
        <name>NAD(+)</name>
        <dbReference type="ChEBI" id="CHEBI:57540"/>
    </cofactor>
</comment>
<name>V8CCS1_9HELI</name>
<comment type="catalytic activity">
    <reaction evidence="1 10">
        <text>UDP-alpha-D-glucose = UDP-alpha-D-galactose</text>
        <dbReference type="Rhea" id="RHEA:22168"/>
        <dbReference type="ChEBI" id="CHEBI:58885"/>
        <dbReference type="ChEBI" id="CHEBI:66914"/>
        <dbReference type="EC" id="5.1.3.2"/>
    </reaction>
</comment>
<dbReference type="STRING" id="1357400.HMPREF2086_00154"/>
<protein>
    <recommendedName>
        <fullName evidence="6 10">UDP-glucose 4-epimerase</fullName>
        <ecNumber evidence="5 10">5.1.3.2</ecNumber>
    </recommendedName>
</protein>
<dbReference type="PANTHER" id="PTHR43725">
    <property type="entry name" value="UDP-GLUCOSE 4-EPIMERASE"/>
    <property type="match status" value="1"/>
</dbReference>
<dbReference type="Pfam" id="PF01370">
    <property type="entry name" value="Epimerase"/>
    <property type="match status" value="1"/>
</dbReference>
<dbReference type="PATRIC" id="fig|1357400.3.peg.225"/>
<evidence type="ECO:0000256" key="6">
    <source>
        <dbReference type="ARBA" id="ARBA00018569"/>
    </source>
</evidence>